<feature type="non-terminal residue" evidence="1">
    <location>
        <position position="1"/>
    </location>
</feature>
<organism evidence="1 2">
    <name type="scientific">Pristionchus entomophagus</name>
    <dbReference type="NCBI Taxonomy" id="358040"/>
    <lineage>
        <taxon>Eukaryota</taxon>
        <taxon>Metazoa</taxon>
        <taxon>Ecdysozoa</taxon>
        <taxon>Nematoda</taxon>
        <taxon>Chromadorea</taxon>
        <taxon>Rhabditida</taxon>
        <taxon>Rhabditina</taxon>
        <taxon>Diplogasteromorpha</taxon>
        <taxon>Diplogasteroidea</taxon>
        <taxon>Neodiplogasteridae</taxon>
        <taxon>Pristionchus</taxon>
    </lineage>
</organism>
<accession>A0AAV5SQM2</accession>
<protein>
    <recommendedName>
        <fullName evidence="3">Ig-like domain-containing protein</fullName>
    </recommendedName>
</protein>
<dbReference type="EMBL" id="BTSX01000002">
    <property type="protein sequence ID" value="GMS85189.1"/>
    <property type="molecule type" value="Genomic_DNA"/>
</dbReference>
<sequence length="110" mass="11868">FILKWNIGISYCEGGCTASLVKKDEGGFRWFAGVQPKPPLYLPGTNEFTLACEDGGKGGKYRCEADVELGLSEFAYVRQSSVPSTGLISYGWSGIIESPPTHSLFPGTIL</sequence>
<proteinExistence type="predicted"/>
<reference evidence="1" key="1">
    <citation type="submission" date="2023-10" db="EMBL/GenBank/DDBJ databases">
        <title>Genome assembly of Pristionchus species.</title>
        <authorList>
            <person name="Yoshida K."/>
            <person name="Sommer R.J."/>
        </authorList>
    </citation>
    <scope>NUCLEOTIDE SEQUENCE</scope>
    <source>
        <strain evidence="1">RS0144</strain>
    </source>
</reference>
<dbReference type="Proteomes" id="UP001432027">
    <property type="component" value="Unassembled WGS sequence"/>
</dbReference>
<gene>
    <name evidence="1" type="ORF">PENTCL1PPCAC_7364</name>
</gene>
<evidence type="ECO:0000313" key="2">
    <source>
        <dbReference type="Proteomes" id="UP001432027"/>
    </source>
</evidence>
<comment type="caution">
    <text evidence="1">The sequence shown here is derived from an EMBL/GenBank/DDBJ whole genome shotgun (WGS) entry which is preliminary data.</text>
</comment>
<evidence type="ECO:0000313" key="1">
    <source>
        <dbReference type="EMBL" id="GMS85189.1"/>
    </source>
</evidence>
<dbReference type="AlphaFoldDB" id="A0AAV5SQM2"/>
<keyword evidence="2" id="KW-1185">Reference proteome</keyword>
<name>A0AAV5SQM2_9BILA</name>
<evidence type="ECO:0008006" key="3">
    <source>
        <dbReference type="Google" id="ProtNLM"/>
    </source>
</evidence>